<reference evidence="1" key="1">
    <citation type="submission" date="2020-07" db="EMBL/GenBank/DDBJ databases">
        <title>Multicomponent nature underlies the extraordinary mechanical properties of spider dragline silk.</title>
        <authorList>
            <person name="Kono N."/>
            <person name="Nakamura H."/>
            <person name="Mori M."/>
            <person name="Yoshida Y."/>
            <person name="Ohtoshi R."/>
            <person name="Malay A.D."/>
            <person name="Moran D.A.P."/>
            <person name="Tomita M."/>
            <person name="Numata K."/>
            <person name="Arakawa K."/>
        </authorList>
    </citation>
    <scope>NUCLEOTIDE SEQUENCE</scope>
</reference>
<dbReference type="EMBL" id="BMAO01008479">
    <property type="protein sequence ID" value="GFR23812.1"/>
    <property type="molecule type" value="Genomic_DNA"/>
</dbReference>
<keyword evidence="2" id="KW-1185">Reference proteome</keyword>
<evidence type="ECO:0000313" key="1">
    <source>
        <dbReference type="EMBL" id="GFR23812.1"/>
    </source>
</evidence>
<comment type="caution">
    <text evidence="1">The sequence shown here is derived from an EMBL/GenBank/DDBJ whole genome shotgun (WGS) entry which is preliminary data.</text>
</comment>
<dbReference type="AlphaFoldDB" id="A0A8X6LX21"/>
<sequence>MEDISALLKSQVLDLKCQSGVYMWGHSSQSCLGSTRGCCLLPSLLDTLLQVVKLKDILLKVKERFTR</sequence>
<evidence type="ECO:0000313" key="2">
    <source>
        <dbReference type="Proteomes" id="UP000887116"/>
    </source>
</evidence>
<dbReference type="Proteomes" id="UP000887116">
    <property type="component" value="Unassembled WGS sequence"/>
</dbReference>
<protein>
    <submittedName>
        <fullName evidence="1">Uncharacterized protein</fullName>
    </submittedName>
</protein>
<proteinExistence type="predicted"/>
<accession>A0A8X6LX21</accession>
<organism evidence="1 2">
    <name type="scientific">Trichonephila clavata</name>
    <name type="common">Joro spider</name>
    <name type="synonym">Nephila clavata</name>
    <dbReference type="NCBI Taxonomy" id="2740835"/>
    <lineage>
        <taxon>Eukaryota</taxon>
        <taxon>Metazoa</taxon>
        <taxon>Ecdysozoa</taxon>
        <taxon>Arthropoda</taxon>
        <taxon>Chelicerata</taxon>
        <taxon>Arachnida</taxon>
        <taxon>Araneae</taxon>
        <taxon>Araneomorphae</taxon>
        <taxon>Entelegynae</taxon>
        <taxon>Araneoidea</taxon>
        <taxon>Nephilidae</taxon>
        <taxon>Trichonephila</taxon>
    </lineage>
</organism>
<gene>
    <name evidence="1" type="ORF">TNCT_28321</name>
</gene>
<name>A0A8X6LX21_TRICU</name>